<reference evidence="2 3" key="1">
    <citation type="submission" date="2022-07" db="EMBL/GenBank/DDBJ databases">
        <title>Genome-wide signatures of adaptation to extreme environments.</title>
        <authorList>
            <person name="Cho C.H."/>
            <person name="Yoon H.S."/>
        </authorList>
    </citation>
    <scope>NUCLEOTIDE SEQUENCE [LARGE SCALE GENOMIC DNA]</scope>
    <source>
        <strain evidence="2 3">DBV 063 E5</strain>
    </source>
</reference>
<feature type="compositionally biased region" description="Basic and acidic residues" evidence="1">
    <location>
        <begin position="353"/>
        <end position="365"/>
    </location>
</feature>
<name>A0AAV9ISZ1_CYACA</name>
<organism evidence="2 3">
    <name type="scientific">Cyanidium caldarium</name>
    <name type="common">Red alga</name>
    <dbReference type="NCBI Taxonomy" id="2771"/>
    <lineage>
        <taxon>Eukaryota</taxon>
        <taxon>Rhodophyta</taxon>
        <taxon>Bangiophyceae</taxon>
        <taxon>Cyanidiales</taxon>
        <taxon>Cyanidiaceae</taxon>
        <taxon>Cyanidium</taxon>
    </lineage>
</organism>
<dbReference type="Proteomes" id="UP001301350">
    <property type="component" value="Unassembled WGS sequence"/>
</dbReference>
<accession>A0AAV9ISZ1</accession>
<evidence type="ECO:0000256" key="1">
    <source>
        <dbReference type="SAM" id="MobiDB-lite"/>
    </source>
</evidence>
<dbReference type="EMBL" id="JANCYW010000004">
    <property type="protein sequence ID" value="KAK4535210.1"/>
    <property type="molecule type" value="Genomic_DNA"/>
</dbReference>
<dbReference type="InterPro" id="IPR016024">
    <property type="entry name" value="ARM-type_fold"/>
</dbReference>
<evidence type="ECO:0000313" key="2">
    <source>
        <dbReference type="EMBL" id="KAK4535210.1"/>
    </source>
</evidence>
<feature type="region of interest" description="Disordered" evidence="1">
    <location>
        <begin position="1"/>
        <end position="22"/>
    </location>
</feature>
<sequence length="725" mass="79071">MSLNDSAPLQPFKSRGTQRVPASPPCIQLNCARLLDGLARVLEEVPLGAPCRVRPLSFLAVASAPSPYHPPRLTAALMRVAAAAAHSTAAELLALLSAMSAPQHVAPEYLAFACHWLLHECADVRAVARRLCRRIRRHHTAAPSLERGLRENTLVDDMAAALEGDRAVDALRAWAALVHALGPPLLRPTPLLPPLLGIMERAMADGRVPVVVAAHRAWCALIDVSMPCLRRQRPEREANIQQWVQALARPLEAWPPVEADETAEEAMRPVREAMLRTLSHASACMALYTDASLEQLCAQWLNTANEVMRAAWPWMLAAIIRGVFRHRRMRRDRRPYRPSGAERMEGDASSSPDPEHGSSADDRDPLVSSDDDDDGGEEGTYGSDRAVHSPAGAASPGQACLSLPRHRADRLALTQRLLPPLRHPLPPELLGALTQAAWLHAEHERPPDPTRCRLWQMVLEAYAARASHSSLSEAVTMAREIYHGARRARSLTSLASTFFAVSATTGSAVPETVEDAVTGVRYAVVPVLALARPLIRRLSVDGEEDEEAVALCAALAETLPDPNAMLALIDPGGRVPMTLVHRVAAEVLRRAAHSHHTVPPMDTCQARVLTADGTRALQDSTVIRASHRTHLPAYIGHWRAVVSIERAAALLPWCCPQAPATASLIQWLWRGGAEAAVNAWRQRCCSPAVWARLQRHCPHRPSSILKARREPGTRSGASVRFAVDV</sequence>
<feature type="region of interest" description="Disordered" evidence="1">
    <location>
        <begin position="334"/>
        <end position="399"/>
    </location>
</feature>
<protein>
    <submittedName>
        <fullName evidence="2">Uncharacterized protein</fullName>
    </submittedName>
</protein>
<dbReference type="AlphaFoldDB" id="A0AAV9ISZ1"/>
<dbReference type="SUPFAM" id="SSF48371">
    <property type="entry name" value="ARM repeat"/>
    <property type="match status" value="1"/>
</dbReference>
<gene>
    <name evidence="2" type="ORF">CDCA_CDCA04G1235</name>
</gene>
<evidence type="ECO:0000313" key="3">
    <source>
        <dbReference type="Proteomes" id="UP001301350"/>
    </source>
</evidence>
<proteinExistence type="predicted"/>
<comment type="caution">
    <text evidence="2">The sequence shown here is derived from an EMBL/GenBank/DDBJ whole genome shotgun (WGS) entry which is preliminary data.</text>
</comment>
<keyword evidence="3" id="KW-1185">Reference proteome</keyword>